<feature type="region of interest" description="Disordered" evidence="2">
    <location>
        <begin position="275"/>
        <end position="321"/>
    </location>
</feature>
<evidence type="ECO:0000313" key="3">
    <source>
        <dbReference type="EMBL" id="CAK0795837.1"/>
    </source>
</evidence>
<sequence>MATVASRAGRACPSGEAQLTAPVLGSLVAGDVVDVVEIAADGAGLWGRLARRGGGPPLWTLLAGGGGRGAPFLSPLPADGVDRALASLLLAGESPGRPSPLGRALGALAAHEALRRAERRLERVGRELLDRQRARLAAEALGERAKQAALARARAKRLRMRDRWDAVHTPVEVRRLRARAALEDGLRAAQGLCEERLRQLRAAAAAEVARVRHARLLRRATEGQHPLAAKAAGIAALLMAATPDAAAGGGTGSGGPAGDAQLAIALATIRRRQRRGRTRGACAREARAALPPSPAAAEPPGGPAPCRRRGEGSRRAAGGGVRGCRKHLMGRLSTTTTTTGRGKARAF</sequence>
<accession>A0ABN9PYK6</accession>
<evidence type="ECO:0000256" key="1">
    <source>
        <dbReference type="SAM" id="Coils"/>
    </source>
</evidence>
<reference evidence="3" key="1">
    <citation type="submission" date="2023-10" db="EMBL/GenBank/DDBJ databases">
        <authorList>
            <person name="Chen Y."/>
            <person name="Shah S."/>
            <person name="Dougan E. K."/>
            <person name="Thang M."/>
            <person name="Chan C."/>
        </authorList>
    </citation>
    <scope>NUCLEOTIDE SEQUENCE [LARGE SCALE GENOMIC DNA]</scope>
</reference>
<keyword evidence="1" id="KW-0175">Coiled coil</keyword>
<proteinExistence type="predicted"/>
<protein>
    <submittedName>
        <fullName evidence="3">Uncharacterized protein</fullName>
    </submittedName>
</protein>
<dbReference type="EMBL" id="CAUYUJ010001420">
    <property type="protein sequence ID" value="CAK0795837.1"/>
    <property type="molecule type" value="Genomic_DNA"/>
</dbReference>
<name>A0ABN9PYK6_9DINO</name>
<evidence type="ECO:0000313" key="4">
    <source>
        <dbReference type="Proteomes" id="UP001189429"/>
    </source>
</evidence>
<feature type="coiled-coil region" evidence="1">
    <location>
        <begin position="107"/>
        <end position="134"/>
    </location>
</feature>
<keyword evidence="4" id="KW-1185">Reference proteome</keyword>
<evidence type="ECO:0000256" key="2">
    <source>
        <dbReference type="SAM" id="MobiDB-lite"/>
    </source>
</evidence>
<dbReference type="Proteomes" id="UP001189429">
    <property type="component" value="Unassembled WGS sequence"/>
</dbReference>
<gene>
    <name evidence="3" type="ORF">PCOR1329_LOCUS5385</name>
</gene>
<organism evidence="3 4">
    <name type="scientific">Prorocentrum cordatum</name>
    <dbReference type="NCBI Taxonomy" id="2364126"/>
    <lineage>
        <taxon>Eukaryota</taxon>
        <taxon>Sar</taxon>
        <taxon>Alveolata</taxon>
        <taxon>Dinophyceae</taxon>
        <taxon>Prorocentrales</taxon>
        <taxon>Prorocentraceae</taxon>
        <taxon>Prorocentrum</taxon>
    </lineage>
</organism>
<comment type="caution">
    <text evidence="3">The sequence shown here is derived from an EMBL/GenBank/DDBJ whole genome shotgun (WGS) entry which is preliminary data.</text>
</comment>